<accession>A0A1G9LQN7</accession>
<dbReference type="AlphaFoldDB" id="A0A1G9LQN7"/>
<name>A0A1G9LQN7_9FIRM</name>
<proteinExistence type="predicted"/>
<reference evidence="1 2" key="1">
    <citation type="submission" date="2016-10" db="EMBL/GenBank/DDBJ databases">
        <authorList>
            <person name="de Groot N.N."/>
        </authorList>
    </citation>
    <scope>NUCLEOTIDE SEQUENCE [LARGE SCALE GENOMIC DNA]</scope>
    <source>
        <strain evidence="1 2">DSM 1736</strain>
    </source>
</reference>
<dbReference type="STRING" id="146817.SAMN04488502_101423"/>
<gene>
    <name evidence="1" type="ORF">SAMN04488502_101423</name>
</gene>
<protein>
    <submittedName>
        <fullName evidence="1">Uncharacterized protein</fullName>
    </submittedName>
</protein>
<dbReference type="OrthoDB" id="2381281at2"/>
<evidence type="ECO:0000313" key="2">
    <source>
        <dbReference type="Proteomes" id="UP000214880"/>
    </source>
</evidence>
<organism evidence="1 2">
    <name type="scientific">Dendrosporobacter quercicolus</name>
    <dbReference type="NCBI Taxonomy" id="146817"/>
    <lineage>
        <taxon>Bacteria</taxon>
        <taxon>Bacillati</taxon>
        <taxon>Bacillota</taxon>
        <taxon>Negativicutes</taxon>
        <taxon>Selenomonadales</taxon>
        <taxon>Sporomusaceae</taxon>
        <taxon>Dendrosporobacter</taxon>
    </lineage>
</organism>
<dbReference type="EMBL" id="FNHB01000001">
    <property type="protein sequence ID" value="SDL63795.1"/>
    <property type="molecule type" value="Genomic_DNA"/>
</dbReference>
<sequence>MLKYRQDDEQVSDGVNLLISILVRYPEIGTISFDPNHESLKLTFMLSGIPSPTEFAAIKRLISDSTAAYHELEGLKIRSTDLQMTTYEQVAMLNVIRDVATLSKSEIAIMIALLRDKFKERLVTDYNDSMLEEDLLVQEELIDNMLENIKKHHAAHGLIGIREDGRVLVFNK</sequence>
<keyword evidence="2" id="KW-1185">Reference proteome</keyword>
<evidence type="ECO:0000313" key="1">
    <source>
        <dbReference type="EMBL" id="SDL63795.1"/>
    </source>
</evidence>
<dbReference type="RefSeq" id="WP_092067803.1">
    <property type="nucleotide sequence ID" value="NZ_FNHB01000001.1"/>
</dbReference>
<dbReference type="Proteomes" id="UP000214880">
    <property type="component" value="Unassembled WGS sequence"/>
</dbReference>